<name>A0A640KN70_LEITA</name>
<dbReference type="PANTHER" id="PTHR48004:SF59">
    <property type="entry name" value="LEUCINE-RICH REPEAT-CONTAINING N-TERMINAL PLANT-TYPE DOMAIN-CONTAINING PROTEIN"/>
    <property type="match status" value="1"/>
</dbReference>
<dbReference type="InterPro" id="IPR052941">
    <property type="entry name" value="StomDev_PlantInt_Reg"/>
</dbReference>
<comment type="caution">
    <text evidence="1">The sequence shown here is derived from an EMBL/GenBank/DDBJ whole genome shotgun (WGS) entry which is preliminary data.</text>
</comment>
<evidence type="ECO:0000313" key="2">
    <source>
        <dbReference type="Proteomes" id="UP000419144"/>
    </source>
</evidence>
<dbReference type="Gene3D" id="3.80.10.10">
    <property type="entry name" value="Ribonuclease Inhibitor"/>
    <property type="match status" value="3"/>
</dbReference>
<sequence length="479" mass="52704">MFSSSWVNTAAVGVMCGPSIPHSRRRVCASVLLYAVQLLCTICCEVGALEMDKLFPMKGRISAKDHYESVQALQALQRAIDDSELQKMIAFALKDTRSFNRCRSALYRCNHMTGALEEAVIKGMHGGTVKWAEYPKSVRRIHITDSRLSQPLVISSLPANVEEFVATNVEWESNSILEVSPSGEKEVVKGSLARLRVLQCENCALVKAEVTLTAPQLESLQVLSLSGNPALVIDLRALPRNLNTLHLSHTQLAHSTVSEVLEAAPELLSLLNISFTGVTLTPDMLPSAKKHVRVLDVSGLESGNSELSVSASQLQGVCNTSSGDLAELYFSRCGLAGNLPDLRNCTKLKVLDLSHNRLDGVVFSQLPESIEVLRLNNNGLQGGLRTSDLPRTLRSLDLSDNDCTGDVDLLELPPQLLYFNISHNHFSGTVNFTELPESLKFVYMEYNNFTGEANLVDLPLGLRFILVHHNNWDYRLPAL</sequence>
<dbReference type="EMBL" id="BLBS01000041">
    <property type="protein sequence ID" value="GET90505.1"/>
    <property type="molecule type" value="Genomic_DNA"/>
</dbReference>
<dbReference type="Pfam" id="PF13516">
    <property type="entry name" value="LRR_6"/>
    <property type="match status" value="2"/>
</dbReference>
<reference evidence="1" key="1">
    <citation type="submission" date="2019-11" db="EMBL/GenBank/DDBJ databases">
        <title>Leishmania tarentolae CDS.</title>
        <authorList>
            <person name="Goto Y."/>
            <person name="Yamagishi J."/>
        </authorList>
    </citation>
    <scope>NUCLEOTIDE SEQUENCE [LARGE SCALE GENOMIC DNA]</scope>
    <source>
        <strain evidence="1">Parrot Tar II</strain>
    </source>
</reference>
<dbReference type="AlphaFoldDB" id="A0A640KN70"/>
<organism evidence="1 2">
    <name type="scientific">Leishmania tarentolae</name>
    <name type="common">Sauroleishmania tarentolae</name>
    <dbReference type="NCBI Taxonomy" id="5689"/>
    <lineage>
        <taxon>Eukaryota</taxon>
        <taxon>Discoba</taxon>
        <taxon>Euglenozoa</taxon>
        <taxon>Kinetoplastea</taxon>
        <taxon>Metakinetoplastina</taxon>
        <taxon>Trypanosomatida</taxon>
        <taxon>Trypanosomatidae</taxon>
        <taxon>Leishmaniinae</taxon>
        <taxon>Leishmania</taxon>
        <taxon>lizard Leishmania</taxon>
    </lineage>
</organism>
<evidence type="ECO:0008006" key="3">
    <source>
        <dbReference type="Google" id="ProtNLM"/>
    </source>
</evidence>
<dbReference type="VEuPathDB" id="TriTrypDB:LtaPh_2922500"/>
<gene>
    <name evidence="1" type="ORF">LtaPh_2922500</name>
</gene>
<dbReference type="OrthoDB" id="259231at2759"/>
<proteinExistence type="predicted"/>
<dbReference type="PANTHER" id="PTHR48004">
    <property type="entry name" value="OS01G0149700 PROTEIN"/>
    <property type="match status" value="1"/>
</dbReference>
<protein>
    <recommendedName>
        <fullName evidence="3">Leucine-rich repeat protein</fullName>
    </recommendedName>
</protein>
<dbReference type="Proteomes" id="UP000419144">
    <property type="component" value="Unassembled WGS sequence"/>
</dbReference>
<evidence type="ECO:0000313" key="1">
    <source>
        <dbReference type="EMBL" id="GET90505.1"/>
    </source>
</evidence>
<dbReference type="InterPro" id="IPR032675">
    <property type="entry name" value="LRR_dom_sf"/>
</dbReference>
<dbReference type="InterPro" id="IPR001611">
    <property type="entry name" value="Leu-rich_rpt"/>
</dbReference>
<accession>A0A640KN70</accession>
<dbReference type="SUPFAM" id="SSF52058">
    <property type="entry name" value="L domain-like"/>
    <property type="match status" value="1"/>
</dbReference>
<keyword evidence="2" id="KW-1185">Reference proteome</keyword>